<dbReference type="Pfam" id="PF07695">
    <property type="entry name" value="7TMR-DISM_7TM"/>
    <property type="match status" value="1"/>
</dbReference>
<dbReference type="InterPro" id="IPR000160">
    <property type="entry name" value="GGDEF_dom"/>
</dbReference>
<dbReference type="EMBL" id="NWMT01000105">
    <property type="protein sequence ID" value="PCC99424.1"/>
    <property type="molecule type" value="Genomic_DNA"/>
</dbReference>
<feature type="domain" description="GGDEF" evidence="5">
    <location>
        <begin position="494"/>
        <end position="624"/>
    </location>
</feature>
<dbReference type="RefSeq" id="WP_096346555.1">
    <property type="nucleotide sequence ID" value="NZ_CP033116.1"/>
</dbReference>
<evidence type="ECO:0000256" key="4">
    <source>
        <dbReference type="SAM" id="SignalP"/>
    </source>
</evidence>
<dbReference type="AlphaFoldDB" id="A0AA91Z687"/>
<dbReference type="FunFam" id="3.30.70.270:FF:000001">
    <property type="entry name" value="Diguanylate cyclase domain protein"/>
    <property type="match status" value="1"/>
</dbReference>
<evidence type="ECO:0000313" key="7">
    <source>
        <dbReference type="EMBL" id="QFY57256.1"/>
    </source>
</evidence>
<dbReference type="Proteomes" id="UP000243750">
    <property type="component" value="Unassembled WGS sequence"/>
</dbReference>
<feature type="transmembrane region" description="Helical" evidence="3">
    <location>
        <begin position="383"/>
        <end position="400"/>
    </location>
</feature>
<dbReference type="PANTHER" id="PTHR46663:SF2">
    <property type="entry name" value="GGDEF DOMAIN-CONTAINING PROTEIN"/>
    <property type="match status" value="1"/>
</dbReference>
<name>A0AA91Z687_9GAMM</name>
<dbReference type="Pfam" id="PF00990">
    <property type="entry name" value="GGDEF"/>
    <property type="match status" value="1"/>
</dbReference>
<protein>
    <submittedName>
        <fullName evidence="6">Diguanylate cyclase</fullName>
    </submittedName>
</protein>
<dbReference type="CDD" id="cd01949">
    <property type="entry name" value="GGDEF"/>
    <property type="match status" value="1"/>
</dbReference>
<feature type="transmembrane region" description="Helical" evidence="3">
    <location>
        <begin position="204"/>
        <end position="221"/>
    </location>
</feature>
<dbReference type="GO" id="GO:0003824">
    <property type="term" value="F:catalytic activity"/>
    <property type="evidence" value="ECO:0007669"/>
    <property type="project" value="UniProtKB-ARBA"/>
</dbReference>
<feature type="transmembrane region" description="Helical" evidence="3">
    <location>
        <begin position="266"/>
        <end position="284"/>
    </location>
</feature>
<accession>A0AA91Z687</accession>
<keyword evidence="9" id="KW-1185">Reference proteome</keyword>
<keyword evidence="3" id="KW-0472">Membrane</keyword>
<dbReference type="InterPro" id="IPR011623">
    <property type="entry name" value="7TMR_DISM_rcpt_extracell_dom1"/>
</dbReference>
<dbReference type="SUPFAM" id="SSF55073">
    <property type="entry name" value="Nucleotide cyclase"/>
    <property type="match status" value="1"/>
</dbReference>
<dbReference type="PROSITE" id="PS50887">
    <property type="entry name" value="GGDEF"/>
    <property type="match status" value="1"/>
</dbReference>
<evidence type="ECO:0000256" key="3">
    <source>
        <dbReference type="SAM" id="Phobius"/>
    </source>
</evidence>
<dbReference type="GO" id="GO:0005886">
    <property type="term" value="C:plasma membrane"/>
    <property type="evidence" value="ECO:0007669"/>
    <property type="project" value="UniProtKB-SubCell"/>
</dbReference>
<proteinExistence type="predicted"/>
<dbReference type="Pfam" id="PF07696">
    <property type="entry name" value="7TMR-DISMED2"/>
    <property type="match status" value="1"/>
</dbReference>
<reference evidence="6 8" key="1">
    <citation type="submission" date="2017-09" db="EMBL/GenBank/DDBJ databases">
        <title>Bacterial and phytoplankton interrelationship in Kongsfjorden, an Arctic fjord.</title>
        <authorList>
            <person name="Sinha R."/>
            <person name="Krishnan K."/>
        </authorList>
    </citation>
    <scope>NUCLEOTIDE SEQUENCE [LARGE SCALE GENOMIC DNA]</scope>
    <source>
        <strain evidence="6 8">58</strain>
    </source>
</reference>
<evidence type="ECO:0000256" key="2">
    <source>
        <dbReference type="ARBA" id="ARBA00004533"/>
    </source>
</evidence>
<keyword evidence="3" id="KW-1133">Transmembrane helix</keyword>
<organism evidence="6 8">
    <name type="scientific">Halopseudomonas pelagia</name>
    <dbReference type="NCBI Taxonomy" id="553151"/>
    <lineage>
        <taxon>Bacteria</taxon>
        <taxon>Pseudomonadati</taxon>
        <taxon>Pseudomonadota</taxon>
        <taxon>Gammaproteobacteria</taxon>
        <taxon>Pseudomonadales</taxon>
        <taxon>Pseudomonadaceae</taxon>
        <taxon>Halopseudomonas</taxon>
    </lineage>
</organism>
<feature type="signal peptide" evidence="4">
    <location>
        <begin position="1"/>
        <end position="36"/>
    </location>
</feature>
<feature type="transmembrane region" description="Helical" evidence="3">
    <location>
        <begin position="228"/>
        <end position="254"/>
    </location>
</feature>
<dbReference type="InterPro" id="IPR011622">
    <property type="entry name" value="7TMR_DISM_rcpt_extracell_dom2"/>
</dbReference>
<keyword evidence="4" id="KW-0732">Signal</keyword>
<sequence length="624" mass="69085">MRPSSGERTSKSSFACRICWLYFLLASWCLASQAVASELQVGGDSSYALSGHLASLTNAGPELTLAQVQTRLDQFDAAEAQSISATNFGLTQDEVWLHLNFSTADAVPERWLLEVAHASLDRVDLYFAEQDSEYQLQQAGDLLPFSAKALPHRHHLFELNLLPDRQYSLYLRVASQGTLSVPVTLWQPDALWASDQFSYSFLSLYYGLALGLLIYNLFLFFSLREKLYLIYVPFVAFLALGQAGLAGLVGQFIWPNNALLTHLSPTASVSLAGLFGAIFVQRFLGATPRSLKMYWVMPVIGLIYALTFLCTLFISYFYAALVVNITSMMFAVAALIMGGASLYRRHPGARFFVLAWISLLLSILVMALHNLGVLPSNAFTTNALLFGSAAEMLLLSLALADRINSIQHTQDQAQQEALAVNRTMLGALRDNERQLETRVAERTLELEAANTQLQVSKQLLEQQANHDTLTGLANRKLLTDRLEGAQLRARRTNSSFALMMIDLDWFKAINDQHGHQAGDRVLIEVAGRLKAALRDVDTVARVGGDEFVLVIESVSNHAALTVIREKLLQAVLQPIHLHDEMWVSIGMSIGVAMYPDDAQDIDLLYSVADRAMYSAKPVSPMSVR</sequence>
<feature type="transmembrane region" description="Helical" evidence="3">
    <location>
        <begin position="296"/>
        <end position="319"/>
    </location>
</feature>
<dbReference type="SMART" id="SM00267">
    <property type="entry name" value="GGDEF"/>
    <property type="match status" value="1"/>
</dbReference>
<feature type="transmembrane region" description="Helical" evidence="3">
    <location>
        <begin position="351"/>
        <end position="371"/>
    </location>
</feature>
<feature type="transmembrane region" description="Helical" evidence="3">
    <location>
        <begin position="325"/>
        <end position="344"/>
    </location>
</feature>
<feature type="chain" id="PRO_5041707582" evidence="4">
    <location>
        <begin position="37"/>
        <end position="624"/>
    </location>
</feature>
<dbReference type="Gene3D" id="3.30.70.270">
    <property type="match status" value="1"/>
</dbReference>
<comment type="cofactor">
    <cofactor evidence="1">
        <name>Mg(2+)</name>
        <dbReference type="ChEBI" id="CHEBI:18420"/>
    </cofactor>
</comment>
<evidence type="ECO:0000256" key="1">
    <source>
        <dbReference type="ARBA" id="ARBA00001946"/>
    </source>
</evidence>
<comment type="subcellular location">
    <subcellularLocation>
        <location evidence="2">Cell inner membrane</location>
    </subcellularLocation>
</comment>
<keyword evidence="3" id="KW-0812">Transmembrane</keyword>
<dbReference type="InterPro" id="IPR043128">
    <property type="entry name" value="Rev_trsase/Diguanyl_cyclase"/>
</dbReference>
<evidence type="ECO:0000313" key="8">
    <source>
        <dbReference type="Proteomes" id="UP000243750"/>
    </source>
</evidence>
<dbReference type="PANTHER" id="PTHR46663">
    <property type="entry name" value="DIGUANYLATE CYCLASE DGCT-RELATED"/>
    <property type="match status" value="1"/>
</dbReference>
<evidence type="ECO:0000259" key="5">
    <source>
        <dbReference type="PROSITE" id="PS50887"/>
    </source>
</evidence>
<dbReference type="NCBIfam" id="TIGR00254">
    <property type="entry name" value="GGDEF"/>
    <property type="match status" value="1"/>
</dbReference>
<evidence type="ECO:0000313" key="9">
    <source>
        <dbReference type="Proteomes" id="UP000344571"/>
    </source>
</evidence>
<dbReference type="Proteomes" id="UP000344571">
    <property type="component" value="Chromosome"/>
</dbReference>
<reference evidence="7 9" key="2">
    <citation type="submission" date="2018-10" db="EMBL/GenBank/DDBJ databases">
        <title>Complete genome sequence of Pseudomonas pelagia strain Kongs-67.</title>
        <authorList>
            <person name="Sinha R.K."/>
            <person name="Krishnan K."/>
        </authorList>
    </citation>
    <scope>NUCLEOTIDE SEQUENCE [LARGE SCALE GENOMIC DNA]</scope>
    <source>
        <strain evidence="7 9">Kongs-67</strain>
    </source>
</reference>
<gene>
    <name evidence="6" type="ORF">CO192_10480</name>
    <name evidence="7" type="ORF">EAO82_13300</name>
</gene>
<evidence type="ECO:0000313" key="6">
    <source>
        <dbReference type="EMBL" id="PCC99424.1"/>
    </source>
</evidence>
<dbReference type="InterPro" id="IPR029787">
    <property type="entry name" value="Nucleotide_cyclase"/>
</dbReference>
<dbReference type="EMBL" id="CP033116">
    <property type="protein sequence ID" value="QFY57256.1"/>
    <property type="molecule type" value="Genomic_DNA"/>
</dbReference>
<dbReference type="Gene3D" id="2.60.40.2380">
    <property type="match status" value="1"/>
</dbReference>
<dbReference type="InterPro" id="IPR052163">
    <property type="entry name" value="DGC-Regulatory_Protein"/>
</dbReference>